<reference evidence="4" key="1">
    <citation type="submission" date="2016-10" db="EMBL/GenBank/DDBJ databases">
        <authorList>
            <person name="Varghese N."/>
            <person name="Submissions S."/>
        </authorList>
    </citation>
    <scope>NUCLEOTIDE SEQUENCE [LARGE SCALE GENOMIC DNA]</scope>
    <source>
        <strain evidence="4">DSM 45460</strain>
    </source>
</reference>
<feature type="compositionally biased region" description="Polar residues" evidence="1">
    <location>
        <begin position="69"/>
        <end position="94"/>
    </location>
</feature>
<gene>
    <name evidence="3" type="ORF">SAMN04487820_10182</name>
</gene>
<dbReference type="CDD" id="cd12797">
    <property type="entry name" value="M23_peptidase"/>
    <property type="match status" value="1"/>
</dbReference>
<dbReference type="InterPro" id="IPR016047">
    <property type="entry name" value="M23ase_b-sheet_dom"/>
</dbReference>
<dbReference type="Pfam" id="PF01551">
    <property type="entry name" value="Peptidase_M23"/>
    <property type="match status" value="1"/>
</dbReference>
<organism evidence="3 4">
    <name type="scientific">Actinopolyspora mzabensis</name>
    <dbReference type="NCBI Taxonomy" id="995066"/>
    <lineage>
        <taxon>Bacteria</taxon>
        <taxon>Bacillati</taxon>
        <taxon>Actinomycetota</taxon>
        <taxon>Actinomycetes</taxon>
        <taxon>Actinopolysporales</taxon>
        <taxon>Actinopolysporaceae</taxon>
        <taxon>Actinopolyspora</taxon>
    </lineage>
</organism>
<dbReference type="InterPro" id="IPR011055">
    <property type="entry name" value="Dup_hybrid_motif"/>
</dbReference>
<dbReference type="SUPFAM" id="SSF51261">
    <property type="entry name" value="Duplicated hybrid motif"/>
    <property type="match status" value="1"/>
</dbReference>
<feature type="region of interest" description="Disordered" evidence="1">
    <location>
        <begin position="1"/>
        <end position="43"/>
    </location>
</feature>
<accession>A0A1G8VHH2</accession>
<evidence type="ECO:0000259" key="2">
    <source>
        <dbReference type="Pfam" id="PF01551"/>
    </source>
</evidence>
<dbReference type="RefSeq" id="WP_245693679.1">
    <property type="nucleotide sequence ID" value="NZ_FNFM01000001.1"/>
</dbReference>
<dbReference type="PANTHER" id="PTHR21666">
    <property type="entry name" value="PEPTIDASE-RELATED"/>
    <property type="match status" value="1"/>
</dbReference>
<feature type="compositionally biased region" description="Polar residues" evidence="1">
    <location>
        <begin position="9"/>
        <end position="18"/>
    </location>
</feature>
<sequence length="288" mass="30041">MTRHRSPGGQHNTPVQQHASDEESTSDKPRRQRTPTPPSVLRGRIVVAAVAAGAFAAAGQAMAADQDQSDTPQEDQTPLASGQNAAASLGSVTDGSKTGTAEGGGTAKGSDGASVGGVAPAPEILPVARTTDTNDEVRKLAKSQRVEQAREEALREARQPDYFAPAAGTFTSGFGGRWGTTHYGIDIANSKGTQIVSVAEGTVIEAGPASGFGLWVRVQHTDGTISVYGHVNSITANVGEHVEAGEQIATMGNRGFSTGTHLHFEIWNSYGTKINPLPWLNERGVYVS</sequence>
<evidence type="ECO:0000313" key="4">
    <source>
        <dbReference type="Proteomes" id="UP000199213"/>
    </source>
</evidence>
<feature type="domain" description="M23ase beta-sheet core" evidence="2">
    <location>
        <begin position="181"/>
        <end position="276"/>
    </location>
</feature>
<dbReference type="GO" id="GO:0004222">
    <property type="term" value="F:metalloendopeptidase activity"/>
    <property type="evidence" value="ECO:0007669"/>
    <property type="project" value="TreeGrafter"/>
</dbReference>
<dbReference type="InterPro" id="IPR050570">
    <property type="entry name" value="Cell_wall_metabolism_enzyme"/>
</dbReference>
<dbReference type="PANTHER" id="PTHR21666:SF270">
    <property type="entry name" value="MUREIN HYDROLASE ACTIVATOR ENVC"/>
    <property type="match status" value="1"/>
</dbReference>
<feature type="compositionally biased region" description="Basic and acidic residues" evidence="1">
    <location>
        <begin position="19"/>
        <end position="29"/>
    </location>
</feature>
<evidence type="ECO:0000313" key="3">
    <source>
        <dbReference type="EMBL" id="SDJ65347.1"/>
    </source>
</evidence>
<feature type="region of interest" description="Disordered" evidence="1">
    <location>
        <begin position="63"/>
        <end position="134"/>
    </location>
</feature>
<keyword evidence="4" id="KW-1185">Reference proteome</keyword>
<dbReference type="Proteomes" id="UP000199213">
    <property type="component" value="Unassembled WGS sequence"/>
</dbReference>
<proteinExistence type="predicted"/>
<protein>
    <submittedName>
        <fullName evidence="3">Peptidase family M23</fullName>
    </submittedName>
</protein>
<dbReference type="AlphaFoldDB" id="A0A1G8VHH2"/>
<name>A0A1G8VHH2_ACTMZ</name>
<evidence type="ECO:0000256" key="1">
    <source>
        <dbReference type="SAM" id="MobiDB-lite"/>
    </source>
</evidence>
<dbReference type="EMBL" id="FNFM01000001">
    <property type="protein sequence ID" value="SDJ65347.1"/>
    <property type="molecule type" value="Genomic_DNA"/>
</dbReference>
<dbReference type="Gene3D" id="2.70.70.10">
    <property type="entry name" value="Glucose Permease (Domain IIA)"/>
    <property type="match status" value="1"/>
</dbReference>